<protein>
    <submittedName>
        <fullName evidence="2">ABC transporter substrate-binding protein</fullName>
    </submittedName>
</protein>
<name>A0A9Q3YLX5_9GAMM</name>
<comment type="caution">
    <text evidence="2">The sequence shown here is derived from an EMBL/GenBank/DDBJ whole genome shotgun (WGS) entry which is preliminary data.</text>
</comment>
<gene>
    <name evidence="2" type="ORF">LL252_06430</name>
</gene>
<dbReference type="InterPro" id="IPR042245">
    <property type="entry name" value="Tgt2/MlaC_sf"/>
</dbReference>
<dbReference type="PIRSF" id="PIRSF004649">
    <property type="entry name" value="MlaC"/>
    <property type="match status" value="1"/>
</dbReference>
<feature type="signal peptide" evidence="1">
    <location>
        <begin position="1"/>
        <end position="24"/>
    </location>
</feature>
<sequence>MTFKQPFAAVMALILVAMAGLAQAAQDPRQLVQDTLDRMTTLIDQNRDQLNKDPEYARQLVREELVPLVDFKRITRMVMGDYFDDASRDQKYRFLDVFKNSLINTYASGVTLYQGQKIEVLPMREEDRKGNYARVRVQGTTDDGKVIPVYFTLFQDGDQWKVVNVFVNGLDLRAVYQAQFAQSMQQYGDLDQAIDNWSAQNADVEEKVDIESAPQSPQ</sequence>
<dbReference type="AlphaFoldDB" id="A0A9Q3YLX5"/>
<accession>A0A9Q3YLX5</accession>
<reference evidence="2" key="1">
    <citation type="submission" date="2021-10" db="EMBL/GenBank/DDBJ databases">
        <title>The diversity and Nitrogen Metabolism of Culturable Nitrate-Utilizing Bacteria Within the Oxygen Minimum Zone of the Changjiang (Yangtze River)Estuary.</title>
        <authorList>
            <person name="Zhang D."/>
            <person name="Zheng J."/>
            <person name="Liu S."/>
            <person name="He W."/>
        </authorList>
    </citation>
    <scope>NUCLEOTIDE SEQUENCE</scope>
    <source>
        <strain evidence="2">FXH-223</strain>
    </source>
</reference>
<feature type="chain" id="PRO_5040482075" evidence="1">
    <location>
        <begin position="25"/>
        <end position="218"/>
    </location>
</feature>
<evidence type="ECO:0000313" key="2">
    <source>
        <dbReference type="EMBL" id="MCC4308204.1"/>
    </source>
</evidence>
<evidence type="ECO:0000256" key="1">
    <source>
        <dbReference type="SAM" id="SignalP"/>
    </source>
</evidence>
<organism evidence="2 3">
    <name type="scientific">Alloalcanivorax marinus</name>
    <dbReference type="NCBI Taxonomy" id="1177169"/>
    <lineage>
        <taxon>Bacteria</taxon>
        <taxon>Pseudomonadati</taxon>
        <taxon>Pseudomonadota</taxon>
        <taxon>Gammaproteobacteria</taxon>
        <taxon>Oceanospirillales</taxon>
        <taxon>Alcanivoracaceae</taxon>
        <taxon>Alloalcanivorax</taxon>
    </lineage>
</organism>
<proteinExistence type="predicted"/>
<dbReference type="RefSeq" id="WP_228233478.1">
    <property type="nucleotide sequence ID" value="NZ_ARXL01000070.1"/>
</dbReference>
<keyword evidence="3" id="KW-1185">Reference proteome</keyword>
<dbReference type="Gene3D" id="3.10.450.710">
    <property type="entry name" value="Tgt2/MlaC"/>
    <property type="match status" value="1"/>
</dbReference>
<keyword evidence="1" id="KW-0732">Signal</keyword>
<dbReference type="Proteomes" id="UP001108027">
    <property type="component" value="Unassembled WGS sequence"/>
</dbReference>
<dbReference type="PANTHER" id="PTHR36573">
    <property type="entry name" value="INTERMEMBRANE PHOSPHOLIPID TRANSPORT SYSTEM BINDING PROTEIN MLAC"/>
    <property type="match status" value="1"/>
</dbReference>
<dbReference type="PANTHER" id="PTHR36573:SF1">
    <property type="entry name" value="INTERMEMBRANE PHOSPHOLIPID TRANSPORT SYSTEM BINDING PROTEIN MLAC"/>
    <property type="match status" value="1"/>
</dbReference>
<dbReference type="EMBL" id="JAJGNA010000005">
    <property type="protein sequence ID" value="MCC4308204.1"/>
    <property type="molecule type" value="Genomic_DNA"/>
</dbReference>
<dbReference type="Pfam" id="PF05494">
    <property type="entry name" value="MlaC"/>
    <property type="match status" value="1"/>
</dbReference>
<evidence type="ECO:0000313" key="3">
    <source>
        <dbReference type="Proteomes" id="UP001108027"/>
    </source>
</evidence>
<dbReference type="InterPro" id="IPR008869">
    <property type="entry name" value="MlaC/ttg2D"/>
</dbReference>